<evidence type="ECO:0000256" key="5">
    <source>
        <dbReference type="ARBA" id="ARBA00023242"/>
    </source>
</evidence>
<evidence type="ECO:0000256" key="3">
    <source>
        <dbReference type="ARBA" id="ARBA00023125"/>
    </source>
</evidence>
<organism evidence="7 8">
    <name type="scientific">Kalanchoe fedtschenkoi</name>
    <name type="common">Lavender scallops</name>
    <name type="synonym">South American air plant</name>
    <dbReference type="NCBI Taxonomy" id="63787"/>
    <lineage>
        <taxon>Eukaryota</taxon>
        <taxon>Viridiplantae</taxon>
        <taxon>Streptophyta</taxon>
        <taxon>Embryophyta</taxon>
        <taxon>Tracheophyta</taxon>
        <taxon>Spermatophyta</taxon>
        <taxon>Magnoliopsida</taxon>
        <taxon>eudicotyledons</taxon>
        <taxon>Gunneridae</taxon>
        <taxon>Pentapetalae</taxon>
        <taxon>Saxifragales</taxon>
        <taxon>Crassulaceae</taxon>
        <taxon>Kalanchoe</taxon>
    </lineage>
</organism>
<keyword evidence="2" id="KW-0805">Transcription regulation</keyword>
<feature type="domain" description="TF-B3" evidence="6">
    <location>
        <begin position="8"/>
        <end position="101"/>
    </location>
</feature>
<dbReference type="SUPFAM" id="SSF101936">
    <property type="entry name" value="DNA-binding pseudobarrel domain"/>
    <property type="match status" value="3"/>
</dbReference>
<evidence type="ECO:0000256" key="1">
    <source>
        <dbReference type="ARBA" id="ARBA00004123"/>
    </source>
</evidence>
<dbReference type="Gramene" id="Kaladp0042s0038.1.v1.1">
    <property type="protein sequence ID" value="Kaladp0042s0038.1.v1.1"/>
    <property type="gene ID" value="Kaladp0042s0038.v1.1"/>
</dbReference>
<evidence type="ECO:0000256" key="2">
    <source>
        <dbReference type="ARBA" id="ARBA00023015"/>
    </source>
</evidence>
<dbReference type="GO" id="GO:0005634">
    <property type="term" value="C:nucleus"/>
    <property type="evidence" value="ECO:0007669"/>
    <property type="project" value="UniProtKB-SubCell"/>
</dbReference>
<dbReference type="AlphaFoldDB" id="A0A7N0TPN8"/>
<sequence length="411" mass="46969">MDEADNLPEFFKVYTTEHSFNRMKVPREFVAYMRGRTCGAAELAGPSGETWLVELVQEGKHLFFTDGWQTFVKENMVEYGDFLFFKLHCNLMFSVVIFDETMCEKGVALGAKCSRGRDGVLEAEEVQNGAKPVKRNRVRRSLSKGIGSDLITPDPKDRAAERISTSVKASFVQHIKISNLGLGNYLRFPRSFIRENSLKYESNEKMVLRTSNNSSWEVNIINNGGAISLCRGWAAFARDNNLRVGDVCKFELVDRLEMAVHVSQRHVEIRPEKVNAARSNLRPLTRAVGASQPVLRRVGQKEAARSRPSSVKPSFVACMKKYHVKRPFIMNIPTWFVRENSVRYGRLQKMVLRTNGDSSWSVNLLHNQHKYCFCGGWADFVRDNNIKEGDSCKFELLNRLEMKVHLMPRSK</sequence>
<dbReference type="PANTHER" id="PTHR31391:SF106">
    <property type="entry name" value="B3 DOMAIN-CONTAINING PROTEIN OS01G0723500"/>
    <property type="match status" value="1"/>
</dbReference>
<keyword evidence="5" id="KW-0539">Nucleus</keyword>
<dbReference type="InterPro" id="IPR044837">
    <property type="entry name" value="REM16-like"/>
</dbReference>
<dbReference type="GO" id="GO:0003677">
    <property type="term" value="F:DNA binding"/>
    <property type="evidence" value="ECO:0007669"/>
    <property type="project" value="UniProtKB-KW"/>
</dbReference>
<dbReference type="InterPro" id="IPR015300">
    <property type="entry name" value="DNA-bd_pseudobarrel_sf"/>
</dbReference>
<comment type="subcellular location">
    <subcellularLocation>
        <location evidence="1">Nucleus</location>
    </subcellularLocation>
</comment>
<dbReference type="PROSITE" id="PS50863">
    <property type="entry name" value="B3"/>
    <property type="match status" value="3"/>
</dbReference>
<keyword evidence="8" id="KW-1185">Reference proteome</keyword>
<evidence type="ECO:0000313" key="8">
    <source>
        <dbReference type="Proteomes" id="UP000594263"/>
    </source>
</evidence>
<feature type="domain" description="TF-B3" evidence="6">
    <location>
        <begin position="315"/>
        <end position="410"/>
    </location>
</feature>
<feature type="domain" description="TF-B3" evidence="6">
    <location>
        <begin position="171"/>
        <end position="266"/>
    </location>
</feature>
<keyword evidence="4" id="KW-0804">Transcription</keyword>
<dbReference type="Gene3D" id="2.40.330.10">
    <property type="entry name" value="DNA-binding pseudobarrel domain"/>
    <property type="match status" value="3"/>
</dbReference>
<name>A0A7N0TPN8_KALFE</name>
<dbReference type="CDD" id="cd10017">
    <property type="entry name" value="B3_DNA"/>
    <property type="match status" value="3"/>
</dbReference>
<keyword evidence="3" id="KW-0238">DNA-binding</keyword>
<dbReference type="SMART" id="SM01019">
    <property type="entry name" value="B3"/>
    <property type="match status" value="3"/>
</dbReference>
<dbReference type="OMA" id="HEKRESW"/>
<dbReference type="Pfam" id="PF02362">
    <property type="entry name" value="B3"/>
    <property type="match status" value="3"/>
</dbReference>
<dbReference type="EnsemblPlants" id="Kaladp0042s0038.1.v1.1">
    <property type="protein sequence ID" value="Kaladp0042s0038.1.v1.1"/>
    <property type="gene ID" value="Kaladp0042s0038.v1.1"/>
</dbReference>
<dbReference type="PANTHER" id="PTHR31391">
    <property type="entry name" value="B3 DOMAIN-CONTAINING PROTEIN OS11G0197600-RELATED"/>
    <property type="match status" value="1"/>
</dbReference>
<dbReference type="Proteomes" id="UP000594263">
    <property type="component" value="Unplaced"/>
</dbReference>
<protein>
    <recommendedName>
        <fullName evidence="6">TF-B3 domain-containing protein</fullName>
    </recommendedName>
</protein>
<accession>A0A7N0TPN8</accession>
<evidence type="ECO:0000256" key="4">
    <source>
        <dbReference type="ARBA" id="ARBA00023163"/>
    </source>
</evidence>
<reference evidence="7" key="1">
    <citation type="submission" date="2021-01" db="UniProtKB">
        <authorList>
            <consortium name="EnsemblPlants"/>
        </authorList>
    </citation>
    <scope>IDENTIFICATION</scope>
</reference>
<evidence type="ECO:0000259" key="6">
    <source>
        <dbReference type="PROSITE" id="PS50863"/>
    </source>
</evidence>
<proteinExistence type="predicted"/>
<dbReference type="InterPro" id="IPR003340">
    <property type="entry name" value="B3_DNA-bd"/>
</dbReference>
<evidence type="ECO:0000313" key="7">
    <source>
        <dbReference type="EnsemblPlants" id="Kaladp0042s0038.1.v1.1"/>
    </source>
</evidence>